<reference evidence="2" key="2">
    <citation type="submission" date="2015-07" db="EMBL/GenBank/DDBJ databases">
        <title>Plasmids, circular viruses and viroids from rat gut.</title>
        <authorList>
            <person name="Jorgensen T.J."/>
            <person name="Hansen M.A."/>
            <person name="Xu Z."/>
            <person name="Tabak M.A."/>
            <person name="Sorensen S.J."/>
            <person name="Hansen L.H."/>
        </authorList>
    </citation>
    <scope>NUCLEOTIDE SEQUENCE</scope>
    <source>
        <plasmid evidence="2">pRGRH0048</plasmid>
    </source>
</reference>
<name>A0A0H5PWY5_9ZZZZ</name>
<feature type="compositionally biased region" description="Basic and acidic residues" evidence="1">
    <location>
        <begin position="130"/>
        <end position="148"/>
    </location>
</feature>
<dbReference type="EMBL" id="LN852740">
    <property type="protein sequence ID" value="CRY93694.1"/>
    <property type="molecule type" value="Genomic_DNA"/>
</dbReference>
<evidence type="ECO:0000256" key="1">
    <source>
        <dbReference type="SAM" id="MobiDB-lite"/>
    </source>
</evidence>
<geneLocation type="plasmid" evidence="2">
    <name>pRGRH0048</name>
</geneLocation>
<protein>
    <submittedName>
        <fullName evidence="2">Uncharacterized protein</fullName>
    </submittedName>
</protein>
<accession>A0A0H5PWY5</accession>
<dbReference type="AlphaFoldDB" id="A0A0H5PWY5"/>
<sequence length="148" mass="16423">MRDWICPWSSSSGRLTACLGADGQDGMSWAILPREQCEPTQGNCSREEVVAVLHDTCCLHGPPLLGAIRGTEQVFFFIEFLCAFCHSPDKTSLRLWFAPDVAPSGVFLCLPSRAKEDGRHSCRSSSWGSKSDKKYASYRSSRDACLRK</sequence>
<organism evidence="2">
    <name type="scientific">uncultured prokaryote</name>
    <dbReference type="NCBI Taxonomy" id="198431"/>
    <lineage>
        <taxon>unclassified sequences</taxon>
        <taxon>environmental samples</taxon>
    </lineage>
</organism>
<reference evidence="2" key="1">
    <citation type="submission" date="2015-06" db="EMBL/GenBank/DDBJ databases">
        <authorList>
            <person name="Joergensen T."/>
        </authorList>
    </citation>
    <scope>NUCLEOTIDE SEQUENCE</scope>
    <source>
        <plasmid evidence="2">pRGRH0048</plasmid>
    </source>
</reference>
<proteinExistence type="predicted"/>
<feature type="region of interest" description="Disordered" evidence="1">
    <location>
        <begin position="123"/>
        <end position="148"/>
    </location>
</feature>
<keyword evidence="2" id="KW-0614">Plasmid</keyword>
<evidence type="ECO:0000313" key="2">
    <source>
        <dbReference type="EMBL" id="CRY93694.1"/>
    </source>
</evidence>